<dbReference type="SUPFAM" id="SSF53850">
    <property type="entry name" value="Periplasmic binding protein-like II"/>
    <property type="match status" value="1"/>
</dbReference>
<dbReference type="EMBL" id="VIWU01000001">
    <property type="protein sequence ID" value="TWF79963.1"/>
    <property type="molecule type" value="Genomic_DNA"/>
</dbReference>
<protein>
    <submittedName>
        <fullName evidence="2">Tungstate transport system substrate-binding protein</fullName>
    </submittedName>
</protein>
<dbReference type="Proteomes" id="UP000321261">
    <property type="component" value="Unassembled WGS sequence"/>
</dbReference>
<accession>A0A561SYQ7</accession>
<dbReference type="InterPro" id="IPR052738">
    <property type="entry name" value="ABC-Tungstate_binding"/>
</dbReference>
<dbReference type="Gene3D" id="3.40.190.10">
    <property type="entry name" value="Periplasmic binding protein-like II"/>
    <property type="match status" value="2"/>
</dbReference>
<proteinExistence type="predicted"/>
<evidence type="ECO:0000259" key="1">
    <source>
        <dbReference type="Pfam" id="PF12849"/>
    </source>
</evidence>
<dbReference type="PANTHER" id="PTHR37945:SF1">
    <property type="entry name" value="EXTRACELLULAR TUNGSTATE BINDING PROTEIN"/>
    <property type="match status" value="1"/>
</dbReference>
<gene>
    <name evidence="2" type="ORF">FHX44_115900</name>
</gene>
<comment type="caution">
    <text evidence="2">The sequence shown here is derived from an EMBL/GenBank/DDBJ whole genome shotgun (WGS) entry which is preliminary data.</text>
</comment>
<name>A0A561SYQ7_9PSEU</name>
<reference evidence="2 3" key="1">
    <citation type="submission" date="2019-06" db="EMBL/GenBank/DDBJ databases">
        <title>Sequencing the genomes of 1000 actinobacteria strains.</title>
        <authorList>
            <person name="Klenk H.-P."/>
        </authorList>
    </citation>
    <scope>NUCLEOTIDE SEQUENCE [LARGE SCALE GENOMIC DNA]</scope>
    <source>
        <strain evidence="2 3">DSM 45671</strain>
    </source>
</reference>
<evidence type="ECO:0000313" key="3">
    <source>
        <dbReference type="Proteomes" id="UP000321261"/>
    </source>
</evidence>
<dbReference type="PANTHER" id="PTHR37945">
    <property type="entry name" value="EXTRACELLULAR TUNGSTATE BINDING PROTEIN"/>
    <property type="match status" value="1"/>
</dbReference>
<keyword evidence="3" id="KW-1185">Reference proteome</keyword>
<evidence type="ECO:0000313" key="2">
    <source>
        <dbReference type="EMBL" id="TWF79963.1"/>
    </source>
</evidence>
<organism evidence="2 3">
    <name type="scientific">Pseudonocardia hierapolitana</name>
    <dbReference type="NCBI Taxonomy" id="1128676"/>
    <lineage>
        <taxon>Bacteria</taxon>
        <taxon>Bacillati</taxon>
        <taxon>Actinomycetota</taxon>
        <taxon>Actinomycetes</taxon>
        <taxon>Pseudonocardiales</taxon>
        <taxon>Pseudonocardiaceae</taxon>
        <taxon>Pseudonocardia</taxon>
    </lineage>
</organism>
<sequence>MVLLALAACGSPAAGPSAERSLILATTTSTQDSGLLDDLLPAFTAETGWAVKPVAVGSGQAIEMGRRGEADVLLVHSPAAEEEYVAEGTAGRRLLVMHNDFVLLGPDADPAGLRGVPVDEAMRRIAAAGTVFVSRGDDSGTHAREKSLWEKAGVTPGAPWYQETGQGMGATLRVAAEKAGYTLSDRATYLSQPDGLALLVEGDPGLLNVYHVIEVTKRAGERVQPEAAAAFADWITGPDAQRRIGEFGREEYGQPLFVPDAGKPEPTGD</sequence>
<feature type="domain" description="PBP" evidence="1">
    <location>
        <begin position="16"/>
        <end position="237"/>
    </location>
</feature>
<dbReference type="InterPro" id="IPR024370">
    <property type="entry name" value="PBP_domain"/>
</dbReference>
<dbReference type="Pfam" id="PF12849">
    <property type="entry name" value="PBP_like_2"/>
    <property type="match status" value="1"/>
</dbReference>
<dbReference type="AlphaFoldDB" id="A0A561SYQ7"/>